<keyword evidence="4 5" id="KW-0472">Membrane</keyword>
<proteinExistence type="predicted"/>
<evidence type="ECO:0000313" key="6">
    <source>
        <dbReference type="EnsemblMetazoa" id="MESCA003226-PA"/>
    </source>
</evidence>
<dbReference type="InterPro" id="IPR036259">
    <property type="entry name" value="MFS_trans_sf"/>
</dbReference>
<dbReference type="PANTHER" id="PTHR23507">
    <property type="entry name" value="ZGC:174356"/>
    <property type="match status" value="1"/>
</dbReference>
<organism evidence="6 7">
    <name type="scientific">Megaselia scalaris</name>
    <name type="common">Humpbacked fly</name>
    <name type="synonym">Phora scalaris</name>
    <dbReference type="NCBI Taxonomy" id="36166"/>
    <lineage>
        <taxon>Eukaryota</taxon>
        <taxon>Metazoa</taxon>
        <taxon>Ecdysozoa</taxon>
        <taxon>Arthropoda</taxon>
        <taxon>Hexapoda</taxon>
        <taxon>Insecta</taxon>
        <taxon>Pterygota</taxon>
        <taxon>Neoptera</taxon>
        <taxon>Endopterygota</taxon>
        <taxon>Diptera</taxon>
        <taxon>Brachycera</taxon>
        <taxon>Muscomorpha</taxon>
        <taxon>Platypezoidea</taxon>
        <taxon>Phoridae</taxon>
        <taxon>Megaseliini</taxon>
        <taxon>Megaselia</taxon>
    </lineage>
</organism>
<evidence type="ECO:0000256" key="1">
    <source>
        <dbReference type="ARBA" id="ARBA00004141"/>
    </source>
</evidence>
<dbReference type="PANTHER" id="PTHR23507:SF39">
    <property type="entry name" value="GH23453P-RELATED"/>
    <property type="match status" value="1"/>
</dbReference>
<keyword evidence="2 5" id="KW-0812">Transmembrane</keyword>
<dbReference type="AlphaFoldDB" id="T1GIF0"/>
<evidence type="ECO:0008006" key="8">
    <source>
        <dbReference type="Google" id="ProtNLM"/>
    </source>
</evidence>
<reference evidence="6" key="2">
    <citation type="submission" date="2015-06" db="UniProtKB">
        <authorList>
            <consortium name="EnsemblMetazoa"/>
        </authorList>
    </citation>
    <scope>IDENTIFICATION</scope>
</reference>
<reference evidence="7" key="1">
    <citation type="submission" date="2013-02" db="EMBL/GenBank/DDBJ databases">
        <authorList>
            <person name="Hughes D."/>
        </authorList>
    </citation>
    <scope>NUCLEOTIDE SEQUENCE</scope>
    <source>
        <strain>Durham</strain>
        <strain evidence="7">NC isolate 2 -- Noor lab</strain>
    </source>
</reference>
<keyword evidence="3 5" id="KW-1133">Transmembrane helix</keyword>
<protein>
    <recommendedName>
        <fullName evidence="8">Major facilitator superfamily (MFS) profile domain-containing protein</fullName>
    </recommendedName>
</protein>
<sequence>MAEVESEDVLVDAETFQRKSLRDRLNCIEPPILLLLFGLNLSATVFSDQVIYHTCTYQFHYNESQCASKNSEISKIVDPYAAKILMSKVVCESVFPALIGLFAGTWSEKYGRKPLMLTSFTGFALIYIIASIIAFVDVPVSPWLYLVSIVPECIVGGNCVFAIGIYSYTTDRWSGFKRVLR</sequence>
<dbReference type="Gene3D" id="1.20.1250.20">
    <property type="entry name" value="MFS general substrate transporter like domains"/>
    <property type="match status" value="1"/>
</dbReference>
<dbReference type="Proteomes" id="UP000015102">
    <property type="component" value="Unassembled WGS sequence"/>
</dbReference>
<evidence type="ECO:0000313" key="7">
    <source>
        <dbReference type="Proteomes" id="UP000015102"/>
    </source>
</evidence>
<dbReference type="OMA" id="SIVPECI"/>
<keyword evidence="7" id="KW-1185">Reference proteome</keyword>
<dbReference type="SUPFAM" id="SSF103473">
    <property type="entry name" value="MFS general substrate transporter"/>
    <property type="match status" value="1"/>
</dbReference>
<evidence type="ECO:0000256" key="4">
    <source>
        <dbReference type="ARBA" id="ARBA00023136"/>
    </source>
</evidence>
<evidence type="ECO:0000256" key="5">
    <source>
        <dbReference type="SAM" id="Phobius"/>
    </source>
</evidence>
<feature type="transmembrane region" description="Helical" evidence="5">
    <location>
        <begin position="115"/>
        <end position="136"/>
    </location>
</feature>
<dbReference type="GO" id="GO:0016020">
    <property type="term" value="C:membrane"/>
    <property type="evidence" value="ECO:0007669"/>
    <property type="project" value="UniProtKB-SubCell"/>
</dbReference>
<dbReference type="HOGENOM" id="CLU_1490662_0_0_1"/>
<dbReference type="GO" id="GO:0022857">
    <property type="term" value="F:transmembrane transporter activity"/>
    <property type="evidence" value="ECO:0007669"/>
    <property type="project" value="TreeGrafter"/>
</dbReference>
<evidence type="ECO:0000256" key="3">
    <source>
        <dbReference type="ARBA" id="ARBA00022989"/>
    </source>
</evidence>
<dbReference type="EnsemblMetazoa" id="MESCA003226-RA">
    <property type="protein sequence ID" value="MESCA003226-PA"/>
    <property type="gene ID" value="MESCA003226"/>
</dbReference>
<name>T1GIF0_MEGSC</name>
<evidence type="ECO:0000256" key="2">
    <source>
        <dbReference type="ARBA" id="ARBA00022692"/>
    </source>
</evidence>
<comment type="subcellular location">
    <subcellularLocation>
        <location evidence="1">Membrane</location>
        <topology evidence="1">Multi-pass membrane protein</topology>
    </subcellularLocation>
</comment>
<dbReference type="EMBL" id="CAQQ02188403">
    <property type="status" value="NOT_ANNOTATED_CDS"/>
    <property type="molecule type" value="Genomic_DNA"/>
</dbReference>
<accession>T1GIF0</accession>
<feature type="transmembrane region" description="Helical" evidence="5">
    <location>
        <begin position="142"/>
        <end position="168"/>
    </location>
</feature>